<evidence type="ECO:0000256" key="6">
    <source>
        <dbReference type="PIRNR" id="PIRNR002889"/>
    </source>
</evidence>
<keyword evidence="8" id="KW-1185">Reference proteome</keyword>
<evidence type="ECO:0000313" key="8">
    <source>
        <dbReference type="Proteomes" id="UP000324298"/>
    </source>
</evidence>
<evidence type="ECO:0000256" key="4">
    <source>
        <dbReference type="ARBA" id="ARBA00023143"/>
    </source>
</evidence>
<comment type="similarity">
    <text evidence="2 6">Belongs to the flagella basal body rod proteins family.</text>
</comment>
<dbReference type="AlphaFoldDB" id="A0A5A9X9Q7"/>
<keyword evidence="4 6" id="KW-0975">Bacterial flagellum</keyword>
<evidence type="ECO:0000256" key="1">
    <source>
        <dbReference type="ARBA" id="ARBA00004117"/>
    </source>
</evidence>
<comment type="function">
    <text evidence="5 6">Structural component of flagellum, the bacterial motility apparatus. Part of the rod structure of flagellar basal body.</text>
</comment>
<protein>
    <recommendedName>
        <fullName evidence="3 6">Flagellar basal body rod protein FlgB</fullName>
    </recommendedName>
</protein>
<evidence type="ECO:0000256" key="2">
    <source>
        <dbReference type="ARBA" id="ARBA00009677"/>
    </source>
</evidence>
<accession>A0A5A9X9Q7</accession>
<organism evidence="7 8">
    <name type="scientific">Oryzomonas rubra</name>
    <dbReference type="NCBI Taxonomy" id="2509454"/>
    <lineage>
        <taxon>Bacteria</taxon>
        <taxon>Pseudomonadati</taxon>
        <taxon>Thermodesulfobacteriota</taxon>
        <taxon>Desulfuromonadia</taxon>
        <taxon>Geobacterales</taxon>
        <taxon>Geobacteraceae</taxon>
        <taxon>Oryzomonas</taxon>
    </lineage>
</organism>
<name>A0A5A9X9Q7_9BACT</name>
<dbReference type="Proteomes" id="UP000324298">
    <property type="component" value="Unassembled WGS sequence"/>
</dbReference>
<dbReference type="RefSeq" id="WP_149308260.1">
    <property type="nucleotide sequence ID" value="NZ_SRSD01000008.1"/>
</dbReference>
<sequence>MPVNGIFGTTIDVLGKSIDLRTKSQNLISSNIANAETPNYIPKSLDFEQELQSAVKSGSKGTPAITHPRHLPLKGSGAGFQSVTGQVVEAPAKTPGNDGNAVELENEMGKLLENQIMFNASVQMLSKKFSDLSVAIKGGN</sequence>
<comment type="subcellular location">
    <subcellularLocation>
        <location evidence="1 6">Bacterial flagellum basal body</location>
    </subcellularLocation>
</comment>
<comment type="subunit">
    <text evidence="6">The basal body constitutes a major portion of the flagellar organelle and consists of a number of rings mounted on a central rod.</text>
</comment>
<evidence type="ECO:0000256" key="3">
    <source>
        <dbReference type="ARBA" id="ARBA00014376"/>
    </source>
</evidence>
<dbReference type="GO" id="GO:0030694">
    <property type="term" value="C:bacterial-type flagellum basal body, rod"/>
    <property type="evidence" value="ECO:0007669"/>
    <property type="project" value="InterPro"/>
</dbReference>
<dbReference type="PIRSF" id="PIRSF002889">
    <property type="entry name" value="Rod_FlgB"/>
    <property type="match status" value="1"/>
</dbReference>
<reference evidence="7 8" key="1">
    <citation type="submission" date="2019-04" db="EMBL/GenBank/DDBJ databases">
        <title>Geobacter ruber sp. nov., ferric-reducing bacteria isolated from paddy soil.</title>
        <authorList>
            <person name="Xu Z."/>
            <person name="Masuda Y."/>
            <person name="Itoh H."/>
            <person name="Senoo K."/>
        </authorList>
    </citation>
    <scope>NUCLEOTIDE SEQUENCE [LARGE SCALE GENOMIC DNA]</scope>
    <source>
        <strain evidence="7 8">Red88</strain>
    </source>
</reference>
<evidence type="ECO:0000256" key="5">
    <source>
        <dbReference type="ARBA" id="ARBA00024934"/>
    </source>
</evidence>
<dbReference type="OrthoDB" id="9788334at2"/>
<proteinExistence type="inferred from homology"/>
<dbReference type="InterPro" id="IPR006300">
    <property type="entry name" value="FlgB"/>
</dbReference>
<keyword evidence="7" id="KW-0969">Cilium</keyword>
<dbReference type="EMBL" id="SRSD01000008">
    <property type="protein sequence ID" value="KAA0889736.1"/>
    <property type="molecule type" value="Genomic_DNA"/>
</dbReference>
<gene>
    <name evidence="7" type="primary">flgB</name>
    <name evidence="7" type="ORF">ET418_13245</name>
</gene>
<dbReference type="NCBIfam" id="TIGR01396">
    <property type="entry name" value="FlgB"/>
    <property type="match status" value="1"/>
</dbReference>
<keyword evidence="7" id="KW-0966">Cell projection</keyword>
<keyword evidence="7" id="KW-0282">Flagellum</keyword>
<evidence type="ECO:0000313" key="7">
    <source>
        <dbReference type="EMBL" id="KAA0889736.1"/>
    </source>
</evidence>
<dbReference type="GO" id="GO:0071973">
    <property type="term" value="P:bacterial-type flagellum-dependent cell motility"/>
    <property type="evidence" value="ECO:0007669"/>
    <property type="project" value="InterPro"/>
</dbReference>
<comment type="caution">
    <text evidence="7">The sequence shown here is derived from an EMBL/GenBank/DDBJ whole genome shotgun (WGS) entry which is preliminary data.</text>
</comment>